<feature type="domain" description="EamA" evidence="8">
    <location>
        <begin position="18"/>
        <end position="144"/>
    </location>
</feature>
<feature type="transmembrane region" description="Helical" evidence="7">
    <location>
        <begin position="105"/>
        <end position="125"/>
    </location>
</feature>
<dbReference type="RefSeq" id="WP_285580791.1">
    <property type="nucleotide sequence ID" value="NZ_BSTK01000015.1"/>
</dbReference>
<sequence length="326" mass="32990">MKDDDSATAPTSIAPSGGLAAAALGVLAFSFTLPATSLALRGFGPYTIGLGRAAIAAVLAVVALRLTRAPRPRGRQWVALAVVAVGVVFGFPVLSTLALGHGASASHAAVVVGLLPVTTAVFAVVRVGERPSWFFWTASVAGAGCVVAFTLRNGPGRLSAADLFLFGALVTAGLGYAEGGRLARTMPGGAVVSWALILAAPVTVPVTAVLIAAEPPRWSPAAVAGLAYLAAVSMFLGFFAWYSGLARAGVARASQVQLAQPLLTLVWSWLLLGEHAGMSTVTAAAGVLVCVLLAQRARVSRERTASTTGRRTVAPGAVSRRGAADG</sequence>
<feature type="transmembrane region" description="Helical" evidence="7">
    <location>
        <begin position="249"/>
        <end position="270"/>
    </location>
</feature>
<evidence type="ECO:0000313" key="10">
    <source>
        <dbReference type="Proteomes" id="UP001165074"/>
    </source>
</evidence>
<gene>
    <name evidence="9" type="ORF">Airi02_080600</name>
</gene>
<dbReference type="InterPro" id="IPR037185">
    <property type="entry name" value="EmrE-like"/>
</dbReference>
<feature type="transmembrane region" description="Helical" evidence="7">
    <location>
        <begin position="43"/>
        <end position="66"/>
    </location>
</feature>
<dbReference type="Proteomes" id="UP001165074">
    <property type="component" value="Unassembled WGS sequence"/>
</dbReference>
<feature type="transmembrane region" description="Helical" evidence="7">
    <location>
        <begin position="157"/>
        <end position="177"/>
    </location>
</feature>
<keyword evidence="5 7" id="KW-0472">Membrane</keyword>
<keyword evidence="4 7" id="KW-1133">Transmembrane helix</keyword>
<feature type="transmembrane region" description="Helical" evidence="7">
    <location>
        <begin position="276"/>
        <end position="294"/>
    </location>
</feature>
<feature type="transmembrane region" description="Helical" evidence="7">
    <location>
        <begin position="78"/>
        <end position="99"/>
    </location>
</feature>
<name>A0A9W6S7U9_9ACTN</name>
<reference evidence="9" key="1">
    <citation type="submission" date="2023-03" db="EMBL/GenBank/DDBJ databases">
        <title>Actinoallomurus iriomotensis NBRC 103684.</title>
        <authorList>
            <person name="Ichikawa N."/>
            <person name="Sato H."/>
            <person name="Tonouchi N."/>
        </authorList>
    </citation>
    <scope>NUCLEOTIDE SEQUENCE</scope>
    <source>
        <strain evidence="9">NBRC 103684</strain>
    </source>
</reference>
<keyword evidence="3 7" id="KW-0812">Transmembrane</keyword>
<feature type="transmembrane region" description="Helical" evidence="7">
    <location>
        <begin position="12"/>
        <end position="31"/>
    </location>
</feature>
<keyword evidence="10" id="KW-1185">Reference proteome</keyword>
<evidence type="ECO:0000256" key="2">
    <source>
        <dbReference type="ARBA" id="ARBA00007362"/>
    </source>
</evidence>
<dbReference type="AlphaFoldDB" id="A0A9W6S7U9"/>
<proteinExistence type="inferred from homology"/>
<comment type="caution">
    <text evidence="9">The sequence shown here is derived from an EMBL/GenBank/DDBJ whole genome shotgun (WGS) entry which is preliminary data.</text>
</comment>
<dbReference type="PANTHER" id="PTHR32322:SF2">
    <property type="entry name" value="EAMA DOMAIN-CONTAINING PROTEIN"/>
    <property type="match status" value="1"/>
</dbReference>
<feature type="domain" description="EamA" evidence="8">
    <location>
        <begin position="161"/>
        <end position="293"/>
    </location>
</feature>
<dbReference type="GO" id="GO:0016020">
    <property type="term" value="C:membrane"/>
    <property type="evidence" value="ECO:0007669"/>
    <property type="project" value="UniProtKB-SubCell"/>
</dbReference>
<feature type="transmembrane region" description="Helical" evidence="7">
    <location>
        <begin position="218"/>
        <end position="242"/>
    </location>
</feature>
<accession>A0A9W6S7U9</accession>
<evidence type="ECO:0000256" key="5">
    <source>
        <dbReference type="ARBA" id="ARBA00023136"/>
    </source>
</evidence>
<dbReference type="Pfam" id="PF00892">
    <property type="entry name" value="EamA"/>
    <property type="match status" value="2"/>
</dbReference>
<dbReference type="InterPro" id="IPR000620">
    <property type="entry name" value="EamA_dom"/>
</dbReference>
<dbReference type="InterPro" id="IPR050638">
    <property type="entry name" value="AA-Vitamin_Transporters"/>
</dbReference>
<evidence type="ECO:0000256" key="6">
    <source>
        <dbReference type="SAM" id="MobiDB-lite"/>
    </source>
</evidence>
<evidence type="ECO:0000259" key="8">
    <source>
        <dbReference type="Pfam" id="PF00892"/>
    </source>
</evidence>
<comment type="similarity">
    <text evidence="2">Belongs to the EamA transporter family.</text>
</comment>
<evidence type="ECO:0000313" key="9">
    <source>
        <dbReference type="EMBL" id="GLY90131.1"/>
    </source>
</evidence>
<organism evidence="9 10">
    <name type="scientific">Actinoallomurus iriomotensis</name>
    <dbReference type="NCBI Taxonomy" id="478107"/>
    <lineage>
        <taxon>Bacteria</taxon>
        <taxon>Bacillati</taxon>
        <taxon>Actinomycetota</taxon>
        <taxon>Actinomycetes</taxon>
        <taxon>Streptosporangiales</taxon>
        <taxon>Thermomonosporaceae</taxon>
        <taxon>Actinoallomurus</taxon>
    </lineage>
</organism>
<feature type="transmembrane region" description="Helical" evidence="7">
    <location>
        <begin position="189"/>
        <end position="212"/>
    </location>
</feature>
<evidence type="ECO:0000256" key="3">
    <source>
        <dbReference type="ARBA" id="ARBA00022692"/>
    </source>
</evidence>
<feature type="region of interest" description="Disordered" evidence="6">
    <location>
        <begin position="303"/>
        <end position="326"/>
    </location>
</feature>
<dbReference type="SUPFAM" id="SSF103481">
    <property type="entry name" value="Multidrug resistance efflux transporter EmrE"/>
    <property type="match status" value="2"/>
</dbReference>
<dbReference type="EMBL" id="BSTK01000015">
    <property type="protein sequence ID" value="GLY90131.1"/>
    <property type="molecule type" value="Genomic_DNA"/>
</dbReference>
<evidence type="ECO:0000256" key="1">
    <source>
        <dbReference type="ARBA" id="ARBA00004141"/>
    </source>
</evidence>
<evidence type="ECO:0000256" key="4">
    <source>
        <dbReference type="ARBA" id="ARBA00022989"/>
    </source>
</evidence>
<comment type="subcellular location">
    <subcellularLocation>
        <location evidence="1">Membrane</location>
        <topology evidence="1">Multi-pass membrane protein</topology>
    </subcellularLocation>
</comment>
<feature type="transmembrane region" description="Helical" evidence="7">
    <location>
        <begin position="132"/>
        <end position="151"/>
    </location>
</feature>
<evidence type="ECO:0000256" key="7">
    <source>
        <dbReference type="SAM" id="Phobius"/>
    </source>
</evidence>
<protein>
    <submittedName>
        <fullName evidence="9">Membrane protein</fullName>
    </submittedName>
</protein>
<dbReference type="PANTHER" id="PTHR32322">
    <property type="entry name" value="INNER MEMBRANE TRANSPORTER"/>
    <property type="match status" value="1"/>
</dbReference>